<accession>A0ABU0E6G4</accession>
<evidence type="ECO:0000313" key="12">
    <source>
        <dbReference type="EMBL" id="MDQ0362301.1"/>
    </source>
</evidence>
<name>A0ABU0E6G4_9FIRM</name>
<evidence type="ECO:0000256" key="6">
    <source>
        <dbReference type="ARBA" id="ARBA00022692"/>
    </source>
</evidence>
<dbReference type="InterPro" id="IPR004796">
    <property type="entry name" value="PTS_IIC_cello"/>
</dbReference>
<dbReference type="InterPro" id="IPR004501">
    <property type="entry name" value="PTS_EIIC_3"/>
</dbReference>
<keyword evidence="4 9" id="KW-0762">Sugar transport</keyword>
<dbReference type="PANTHER" id="PTHR33989:SF8">
    <property type="entry name" value="PERMEASE IIC COMPONENT"/>
    <property type="match status" value="1"/>
</dbReference>
<dbReference type="PROSITE" id="PS51105">
    <property type="entry name" value="PTS_EIIC_TYPE_3"/>
    <property type="match status" value="1"/>
</dbReference>
<dbReference type="Pfam" id="PF02378">
    <property type="entry name" value="PTS_EIIC"/>
    <property type="match status" value="1"/>
</dbReference>
<evidence type="ECO:0000256" key="1">
    <source>
        <dbReference type="ARBA" id="ARBA00004651"/>
    </source>
</evidence>
<dbReference type="NCBIfam" id="TIGR00410">
    <property type="entry name" value="lacE"/>
    <property type="match status" value="1"/>
</dbReference>
<dbReference type="RefSeq" id="WP_307409792.1">
    <property type="nucleotide sequence ID" value="NZ_JAUSUR010000006.1"/>
</dbReference>
<dbReference type="EMBL" id="JAUSUR010000006">
    <property type="protein sequence ID" value="MDQ0362301.1"/>
    <property type="molecule type" value="Genomic_DNA"/>
</dbReference>
<keyword evidence="8 9" id="KW-0472">Membrane</keyword>
<gene>
    <name evidence="12" type="ORF">J2S15_003055</name>
</gene>
<evidence type="ECO:0000259" key="11">
    <source>
        <dbReference type="PROSITE" id="PS51105"/>
    </source>
</evidence>
<keyword evidence="3 9" id="KW-1003">Cell membrane</keyword>
<comment type="caution">
    <text evidence="12">The sequence shown here is derived from an EMBL/GenBank/DDBJ whole genome shotgun (WGS) entry which is preliminary data.</text>
</comment>
<evidence type="ECO:0000256" key="2">
    <source>
        <dbReference type="ARBA" id="ARBA00022448"/>
    </source>
</evidence>
<evidence type="ECO:0000256" key="10">
    <source>
        <dbReference type="SAM" id="Phobius"/>
    </source>
</evidence>
<feature type="transmembrane region" description="Helical" evidence="10">
    <location>
        <begin position="177"/>
        <end position="199"/>
    </location>
</feature>
<evidence type="ECO:0000256" key="7">
    <source>
        <dbReference type="ARBA" id="ARBA00022989"/>
    </source>
</evidence>
<evidence type="ECO:0000313" key="13">
    <source>
        <dbReference type="Proteomes" id="UP001230220"/>
    </source>
</evidence>
<sequence>MANLKSFGTTLNKGVVKFSNNLVVKTVAAGMARLLPVTMVGSVCTLLISLPWDPYTEFITNIGISKFLQLGSTMTNDIISIYVVVVMAFEMSRLLKKSQLDAVLTAVVSFFVVTPMTLALIGEAEVSVFTTTYLGSRGMFVAMIVGMVATYLFSIFTDHGPKVKMPASVPPAISGAFESLFPVIFVSGIFICVNALFSFTSAGDMHTFIYSVLQAPLEGLGSSIWTMCLIVLLGEFFWFFGIHGSNVTGAVTSALWMAPAIENTQAVANGMAAPNTLNYYALNIYKGPRHLVLSAMLLIMPKSKQLKAVGKVAIVPGFFGISEPMKFGIPMVLNPTILIPMSLAPVISVLIYFGACQIGFLAPAAINLPWSMPPIISGLLAGGWQGAVIQLLQMVAIFVLYLPFFKMLDKQKCAQEAEQERMLEEQAAASAA</sequence>
<keyword evidence="5" id="KW-0598">Phosphotransferase system</keyword>
<feature type="transmembrane region" description="Helical" evidence="10">
    <location>
        <begin position="67"/>
        <end position="89"/>
    </location>
</feature>
<evidence type="ECO:0000256" key="9">
    <source>
        <dbReference type="PIRNR" id="PIRNR006351"/>
    </source>
</evidence>
<feature type="domain" description="PTS EIIC type-3" evidence="11">
    <location>
        <begin position="7"/>
        <end position="404"/>
    </location>
</feature>
<dbReference type="PIRSF" id="PIRSF006351">
    <property type="entry name" value="PTS_EIIC-Cellobiose"/>
    <property type="match status" value="1"/>
</dbReference>
<evidence type="ECO:0000256" key="4">
    <source>
        <dbReference type="ARBA" id="ARBA00022597"/>
    </source>
</evidence>
<feature type="transmembrane region" description="Helical" evidence="10">
    <location>
        <begin position="134"/>
        <end position="156"/>
    </location>
</feature>
<evidence type="ECO:0000256" key="3">
    <source>
        <dbReference type="ARBA" id="ARBA00022475"/>
    </source>
</evidence>
<reference evidence="12 13" key="1">
    <citation type="submission" date="2023-07" db="EMBL/GenBank/DDBJ databases">
        <title>Genomic Encyclopedia of Type Strains, Phase IV (KMG-IV): sequencing the most valuable type-strain genomes for metagenomic binning, comparative biology and taxonomic classification.</title>
        <authorList>
            <person name="Goeker M."/>
        </authorList>
    </citation>
    <scope>NUCLEOTIDE SEQUENCE [LARGE SCALE GENOMIC DNA]</scope>
    <source>
        <strain evidence="12 13">DSM 16784</strain>
    </source>
</reference>
<comment type="subcellular location">
    <subcellularLocation>
        <location evidence="1">Cell membrane</location>
        <topology evidence="1">Multi-pass membrane protein</topology>
    </subcellularLocation>
</comment>
<keyword evidence="7 10" id="KW-1133">Transmembrane helix</keyword>
<evidence type="ECO:0000256" key="8">
    <source>
        <dbReference type="ARBA" id="ARBA00023136"/>
    </source>
</evidence>
<keyword evidence="6 10" id="KW-0812">Transmembrane</keyword>
<comment type="function">
    <text evidence="9">The phosphoenolpyruvate-dependent sugar phosphotransferase system (PTS), a major carbohydrate active -transport system, catalyzes the phosphorylation of incoming sugar substrates concomitant with their translocation across the cell membrane.</text>
</comment>
<dbReference type="PANTHER" id="PTHR33989">
    <property type="match status" value="1"/>
</dbReference>
<dbReference type="InterPro" id="IPR051088">
    <property type="entry name" value="PTS_Sugar-EIIC/EIIB"/>
</dbReference>
<keyword evidence="13" id="KW-1185">Reference proteome</keyword>
<evidence type="ECO:0000256" key="5">
    <source>
        <dbReference type="ARBA" id="ARBA00022683"/>
    </source>
</evidence>
<protein>
    <recommendedName>
        <fullName evidence="9">Permease IIC component</fullName>
    </recommendedName>
</protein>
<keyword evidence="2 9" id="KW-0813">Transport</keyword>
<feature type="transmembrane region" description="Helical" evidence="10">
    <location>
        <begin position="34"/>
        <end position="52"/>
    </location>
</feature>
<feature type="transmembrane region" description="Helical" evidence="10">
    <location>
        <begin position="219"/>
        <end position="240"/>
    </location>
</feature>
<organism evidence="12 13">
    <name type="scientific">Breznakia pachnodae</name>
    <dbReference type="NCBI Taxonomy" id="265178"/>
    <lineage>
        <taxon>Bacteria</taxon>
        <taxon>Bacillati</taxon>
        <taxon>Bacillota</taxon>
        <taxon>Erysipelotrichia</taxon>
        <taxon>Erysipelotrichales</taxon>
        <taxon>Erysipelotrichaceae</taxon>
        <taxon>Breznakia</taxon>
    </lineage>
</organism>
<feature type="transmembrane region" description="Helical" evidence="10">
    <location>
        <begin position="101"/>
        <end position="122"/>
    </location>
</feature>
<dbReference type="Proteomes" id="UP001230220">
    <property type="component" value="Unassembled WGS sequence"/>
</dbReference>
<feature type="transmembrane region" description="Helical" evidence="10">
    <location>
        <begin position="375"/>
        <end position="402"/>
    </location>
</feature>
<dbReference type="InterPro" id="IPR003352">
    <property type="entry name" value="PTS_EIIC"/>
</dbReference>
<proteinExistence type="predicted"/>